<proteinExistence type="predicted"/>
<protein>
    <submittedName>
        <fullName evidence="1">Uncharacterized protein</fullName>
    </submittedName>
</protein>
<sequence>MKTTSSLFLILFSLMIIPLTMNAQGCVAIRHFSSSMGNELEGNLLRKGDFQAGMNYRYFKSFRHFKGTEEEPDRVSNNTEVINYSHSWDFSLNYGITDRLYAGITIPTVLNERSSLYEHGREERNMTFSRGLADIRLGVGYWILDPEKHENGNFAMGLGLKLPTGNYNATDIFYNVGPENSSQVRPVDQSIQPGDGGFGLTVDLQFYRSLATDLFIYGGGFYLLNPRETNGIRTFRETLSPILQNEAVMSVPDQYAVRAGLGYNLSSQFAASLGARFEGVPVEDVIGGSGGFRRPGNVLSIDPGISYMRNNFSINLNVPVAFRRERPQSVTDLETERITGTPRNGDAAFADYLINLGISYRFGGNRATFPEIESNSNLPFIE</sequence>
<dbReference type="EMBL" id="CP040812">
    <property type="protein sequence ID" value="QCY71115.1"/>
    <property type="molecule type" value="Genomic_DNA"/>
</dbReference>
<evidence type="ECO:0000313" key="1">
    <source>
        <dbReference type="EMBL" id="QCY71115.1"/>
    </source>
</evidence>
<dbReference type="RefSeq" id="WP_139067665.1">
    <property type="nucleotide sequence ID" value="NZ_CP040812.1"/>
</dbReference>
<dbReference type="AlphaFoldDB" id="A0A5B7X7K8"/>
<dbReference type="KEGG" id="afla:FHG64_17880"/>
<evidence type="ECO:0000313" key="2">
    <source>
        <dbReference type="Proteomes" id="UP000309016"/>
    </source>
</evidence>
<keyword evidence="2" id="KW-1185">Reference proteome</keyword>
<reference evidence="1 2" key="1">
    <citation type="submission" date="2019-06" db="EMBL/GenBank/DDBJ databases">
        <title>Complete genome sequence of Antarcticibacterium flavum KCTC 52984T from an Antarctic marine sediment.</title>
        <authorList>
            <person name="Lee Y.M."/>
            <person name="Shin S.C."/>
        </authorList>
    </citation>
    <scope>NUCLEOTIDE SEQUENCE [LARGE SCALE GENOMIC DNA]</scope>
    <source>
        <strain evidence="1 2">KCTC 52984</strain>
    </source>
</reference>
<dbReference type="OrthoDB" id="735059at2"/>
<accession>A0A5B7X7K8</accession>
<name>A0A5B7X7K8_9FLAO</name>
<dbReference type="Proteomes" id="UP000309016">
    <property type="component" value="Chromosome"/>
</dbReference>
<gene>
    <name evidence="1" type="ORF">FHG64_17880</name>
</gene>
<organism evidence="1 2">
    <name type="scientific">Antarcticibacterium flavum</name>
    <dbReference type="NCBI Taxonomy" id="2058175"/>
    <lineage>
        <taxon>Bacteria</taxon>
        <taxon>Pseudomonadati</taxon>
        <taxon>Bacteroidota</taxon>
        <taxon>Flavobacteriia</taxon>
        <taxon>Flavobacteriales</taxon>
        <taxon>Flavobacteriaceae</taxon>
        <taxon>Antarcticibacterium</taxon>
    </lineage>
</organism>